<sequence>MAHFIPSHIASLHRASGAEINKVKLDSHYYEKPLHRPNEPQIPKPQLFQPLASPNNNRNDLPTISECAAHLELLEVFHTLRERVLQSTELDNSFGIKPNIKTVYRKRYSSAKRKYESYTVSIKDNTFQTRRKQKWPYFLELAVGRFVQWIKIIDGISLSSTSTESADSPLGLGLLPPVDVLMVWHAFLLNPDDFNFYCVKHRLQRMREASLPWLQIHEAINSRNWSYSLPKAHGDWLQENTQLAPDLFQELVEIGKKPSGKYILSEYRSESKGRIPLSQFIRDLWGVSRSQISFAQIVEVTRSEARKNSPLVENVERQLKFVEKMHAHLWIRSPAVEGTIRRAIDRYEKFLQLFRDYPDRTMVPTLDVDLAWHTHLCSPEQYRASLFQRTGRMVNHDDKLGKSFLHRRFDKTHDLFSVVFGQQYHVCLCWDCEAISSAMEAFATKDDVDIVDDFELEADDFVQRVEEDVRYHRAVEIARRKGITLPVR</sequence>
<evidence type="ECO:0000313" key="2">
    <source>
        <dbReference type="EMBL" id="KAE8384137.1"/>
    </source>
</evidence>
<accession>A0A5N7BRJ4</accession>
<dbReference type="PANTHER" id="PTHR34365">
    <property type="entry name" value="ENOLASE (DUF1399)"/>
    <property type="match status" value="1"/>
</dbReference>
<reference evidence="2" key="1">
    <citation type="submission" date="2019-04" db="EMBL/GenBank/DDBJ databases">
        <title>Friends and foes A comparative genomics studyof 23 Aspergillus species from section Flavi.</title>
        <authorList>
            <consortium name="DOE Joint Genome Institute"/>
            <person name="Kjaerbolling I."/>
            <person name="Vesth T."/>
            <person name="Frisvad J.C."/>
            <person name="Nybo J.L."/>
            <person name="Theobald S."/>
            <person name="Kildgaard S."/>
            <person name="Isbrandt T."/>
            <person name="Kuo A."/>
            <person name="Sato A."/>
            <person name="Lyhne E.K."/>
            <person name="Kogle M.E."/>
            <person name="Wiebenga A."/>
            <person name="Kun R.S."/>
            <person name="Lubbers R.J."/>
            <person name="Makela M.R."/>
            <person name="Barry K."/>
            <person name="Chovatia M."/>
            <person name="Clum A."/>
            <person name="Daum C."/>
            <person name="Haridas S."/>
            <person name="He G."/>
            <person name="LaButti K."/>
            <person name="Lipzen A."/>
            <person name="Mondo S."/>
            <person name="Riley R."/>
            <person name="Salamov A."/>
            <person name="Simmons B.A."/>
            <person name="Magnuson J.K."/>
            <person name="Henrissat B."/>
            <person name="Mortensen U.H."/>
            <person name="Larsen T.O."/>
            <person name="Devries R.P."/>
            <person name="Grigoriev I.V."/>
            <person name="Machida M."/>
            <person name="Baker S.E."/>
            <person name="Andersen M.R."/>
        </authorList>
    </citation>
    <scope>NUCLEOTIDE SEQUENCE [LARGE SCALE GENOMIC DNA]</scope>
    <source>
        <strain evidence="2">IBT 14317</strain>
    </source>
</reference>
<dbReference type="AlphaFoldDB" id="A0A5N7BRJ4"/>
<protein>
    <submittedName>
        <fullName evidence="2">Uncharacterized protein</fullName>
    </submittedName>
</protein>
<organism evidence="2">
    <name type="scientific">Petromyces alliaceus</name>
    <name type="common">Aspergillus alliaceus</name>
    <dbReference type="NCBI Taxonomy" id="209559"/>
    <lineage>
        <taxon>Eukaryota</taxon>
        <taxon>Fungi</taxon>
        <taxon>Dikarya</taxon>
        <taxon>Ascomycota</taxon>
        <taxon>Pezizomycotina</taxon>
        <taxon>Eurotiomycetes</taxon>
        <taxon>Eurotiomycetidae</taxon>
        <taxon>Eurotiales</taxon>
        <taxon>Aspergillaceae</taxon>
        <taxon>Aspergillus</taxon>
        <taxon>Aspergillus subgen. Circumdati</taxon>
    </lineage>
</organism>
<dbReference type="PANTHER" id="PTHR34365:SF7">
    <property type="entry name" value="GLYCINE-RICH DOMAIN-CONTAINING PROTEIN 1"/>
    <property type="match status" value="1"/>
</dbReference>
<dbReference type="InterPro" id="IPR009836">
    <property type="entry name" value="GRDP-like"/>
</dbReference>
<proteinExistence type="predicted"/>
<name>A0A5N7BRJ4_PETAA</name>
<evidence type="ECO:0000256" key="1">
    <source>
        <dbReference type="SAM" id="MobiDB-lite"/>
    </source>
</evidence>
<feature type="region of interest" description="Disordered" evidence="1">
    <location>
        <begin position="33"/>
        <end position="54"/>
    </location>
</feature>
<dbReference type="OrthoDB" id="2684236at2759"/>
<dbReference type="EMBL" id="ML735398">
    <property type="protein sequence ID" value="KAE8384137.1"/>
    <property type="molecule type" value="Genomic_DNA"/>
</dbReference>
<dbReference type="Proteomes" id="UP000326877">
    <property type="component" value="Unassembled WGS sequence"/>
</dbReference>
<dbReference type="Pfam" id="PF07173">
    <property type="entry name" value="GRDP-like"/>
    <property type="match status" value="1"/>
</dbReference>
<gene>
    <name evidence="2" type="ORF">BDV23DRAFT_191953</name>
</gene>